<dbReference type="InterPro" id="IPR013103">
    <property type="entry name" value="RVT_2"/>
</dbReference>
<reference evidence="3 4" key="1">
    <citation type="journal article" date="2018" name="PLoS Genet.">
        <title>Population sequencing reveals clonal diversity and ancestral inbreeding in the grapevine cultivar Chardonnay.</title>
        <authorList>
            <person name="Roach M.J."/>
            <person name="Johnson D.L."/>
            <person name="Bohlmann J."/>
            <person name="van Vuuren H.J."/>
            <person name="Jones S.J."/>
            <person name="Pretorius I.S."/>
            <person name="Schmidt S.A."/>
            <person name="Borneman A.R."/>
        </authorList>
    </citation>
    <scope>NUCLEOTIDE SEQUENCE [LARGE SCALE GENOMIC DNA]</scope>
    <source>
        <strain evidence="4">cv. Chardonnay</strain>
        <tissue evidence="3">Leaf</tissue>
    </source>
</reference>
<evidence type="ECO:0000313" key="3">
    <source>
        <dbReference type="EMBL" id="RVX02296.1"/>
    </source>
</evidence>
<comment type="caution">
    <text evidence="3">The sequence shown here is derived from an EMBL/GenBank/DDBJ whole genome shotgun (WGS) entry which is preliminary data.</text>
</comment>
<proteinExistence type="predicted"/>
<evidence type="ECO:0000313" key="4">
    <source>
        <dbReference type="Proteomes" id="UP000288805"/>
    </source>
</evidence>
<sequence length="247" mass="28222">MGRLQIEDRRQQEEIEVDPKKEESSLALLPPQQVQGESSQNLIKEWKFVINHPQDQIIEFSKCKHSEFEMSMMGELNFFLGLQIKRLNEGTFINQAKYIRDLLKMFNMEESKTMKTPMSSFIKLDKDEKGKSIDSTMYRGMIERPSTQPSFTEPPQAPLTPDHAPWMDLSAHISSLSTHMEELAIVSDSGSTLWRIAWISIRLASLHNLSISNRGLSILRVAWINIKLVLPHSLSISSRGLSALRIA</sequence>
<name>A0A438J023_VITVI</name>
<organism evidence="3 4">
    <name type="scientific">Vitis vinifera</name>
    <name type="common">Grape</name>
    <dbReference type="NCBI Taxonomy" id="29760"/>
    <lineage>
        <taxon>Eukaryota</taxon>
        <taxon>Viridiplantae</taxon>
        <taxon>Streptophyta</taxon>
        <taxon>Embryophyta</taxon>
        <taxon>Tracheophyta</taxon>
        <taxon>Spermatophyta</taxon>
        <taxon>Magnoliopsida</taxon>
        <taxon>eudicotyledons</taxon>
        <taxon>Gunneridae</taxon>
        <taxon>Pentapetalae</taxon>
        <taxon>rosids</taxon>
        <taxon>Vitales</taxon>
        <taxon>Vitaceae</taxon>
        <taxon>Viteae</taxon>
        <taxon>Vitis</taxon>
    </lineage>
</organism>
<protein>
    <recommendedName>
        <fullName evidence="2">Reverse transcriptase Ty1/copia-type domain-containing protein</fullName>
    </recommendedName>
</protein>
<feature type="region of interest" description="Disordered" evidence="1">
    <location>
        <begin position="1"/>
        <end position="24"/>
    </location>
</feature>
<dbReference type="EMBL" id="QGNW01000071">
    <property type="protein sequence ID" value="RVX02296.1"/>
    <property type="molecule type" value="Genomic_DNA"/>
</dbReference>
<evidence type="ECO:0000259" key="2">
    <source>
        <dbReference type="Pfam" id="PF07727"/>
    </source>
</evidence>
<feature type="domain" description="Reverse transcriptase Ty1/copia-type" evidence="2">
    <location>
        <begin position="55"/>
        <end position="119"/>
    </location>
</feature>
<dbReference type="Proteomes" id="UP000288805">
    <property type="component" value="Unassembled WGS sequence"/>
</dbReference>
<dbReference type="AlphaFoldDB" id="A0A438J023"/>
<accession>A0A438J023</accession>
<gene>
    <name evidence="3" type="ORF">CK203_028328</name>
</gene>
<evidence type="ECO:0000256" key="1">
    <source>
        <dbReference type="SAM" id="MobiDB-lite"/>
    </source>
</evidence>
<dbReference type="Pfam" id="PF07727">
    <property type="entry name" value="RVT_2"/>
    <property type="match status" value="1"/>
</dbReference>